<sequence length="238" mass="25650">MKTYLISGRKLEHAQCGCSQDILTPCPGPHTSALTPGGAAALCVSCTGNGEQTEEGAGLNGCQDEHKTNSAKFTPGCSPRALNGILSPPLEDSVMASQSSLCDMLQEKEKKTSTGTGTGTSLGMGGPGGAGPGGTGMDHSALIPLRSKNFREKSDVHFVDVIKEDSLMKDYFFKPPINKLSLNFLERPLETAYRISYQEEVYTHTHTHTQTPSIRVSQSRIEHVFIQSPLLVCMIFQF</sequence>
<evidence type="ECO:0000313" key="2">
    <source>
        <dbReference type="Proteomes" id="UP000314982"/>
    </source>
</evidence>
<reference evidence="1" key="3">
    <citation type="submission" date="2025-09" db="UniProtKB">
        <authorList>
            <consortium name="Ensembl"/>
        </authorList>
    </citation>
    <scope>IDENTIFICATION</scope>
</reference>
<dbReference type="Proteomes" id="UP000314982">
    <property type="component" value="Unassembled WGS sequence"/>
</dbReference>
<dbReference type="Ensembl" id="ENSHHUT00000006960.1">
    <property type="protein sequence ID" value="ENSHHUP00000006756.1"/>
    <property type="gene ID" value="ENSHHUG00000004164.1"/>
</dbReference>
<evidence type="ECO:0000313" key="1">
    <source>
        <dbReference type="Ensembl" id="ENSHHUP00000006756.1"/>
    </source>
</evidence>
<accession>A0A4W5K432</accession>
<keyword evidence="2" id="KW-1185">Reference proteome</keyword>
<dbReference type="STRING" id="62062.ENSHHUP00000006756"/>
<proteinExistence type="predicted"/>
<dbReference type="AlphaFoldDB" id="A0A4W5K432"/>
<reference evidence="2" key="1">
    <citation type="submission" date="2018-06" db="EMBL/GenBank/DDBJ databases">
        <title>Genome assembly of Danube salmon.</title>
        <authorList>
            <person name="Macqueen D.J."/>
            <person name="Gundappa M.K."/>
        </authorList>
    </citation>
    <scope>NUCLEOTIDE SEQUENCE [LARGE SCALE GENOMIC DNA]</scope>
</reference>
<organism evidence="1 2">
    <name type="scientific">Hucho hucho</name>
    <name type="common">huchen</name>
    <dbReference type="NCBI Taxonomy" id="62062"/>
    <lineage>
        <taxon>Eukaryota</taxon>
        <taxon>Metazoa</taxon>
        <taxon>Chordata</taxon>
        <taxon>Craniata</taxon>
        <taxon>Vertebrata</taxon>
        <taxon>Euteleostomi</taxon>
        <taxon>Actinopterygii</taxon>
        <taxon>Neopterygii</taxon>
        <taxon>Teleostei</taxon>
        <taxon>Protacanthopterygii</taxon>
        <taxon>Salmoniformes</taxon>
        <taxon>Salmonidae</taxon>
        <taxon>Salmoninae</taxon>
        <taxon>Hucho</taxon>
    </lineage>
</organism>
<reference evidence="1" key="2">
    <citation type="submission" date="2025-08" db="UniProtKB">
        <authorList>
            <consortium name="Ensembl"/>
        </authorList>
    </citation>
    <scope>IDENTIFICATION</scope>
</reference>
<protein>
    <submittedName>
        <fullName evidence="1">Uncharacterized protein</fullName>
    </submittedName>
</protein>
<name>A0A4W5K432_9TELE</name>